<dbReference type="InterPro" id="IPR008969">
    <property type="entry name" value="CarboxyPept-like_regulatory"/>
</dbReference>
<dbReference type="SUPFAM" id="SSF50939">
    <property type="entry name" value="Sialidases"/>
    <property type="match status" value="1"/>
</dbReference>
<sequence length="682" mass="76610">MIRNYLLLLLFLTGLAPALEAQSWRSLRKDAEQAFEEGDLKTAAEKYSEAYSKKRKKEELTYKAGEIYFTMRDYRKAVEAYRPVKDKNDDFPLVGLKFARCLKQDGQYDRAITAFEEFLEGYTGDGKEILEEIIRVEIAGCRFGMEAPANANRELNIALPGDGVNSEKEDFAPFPISDNELYFSSNQGGRARIFVSERENNKWTEGEAPRNFPVIQQGHFCNSAMSPDGNRIYFTVCNDDDKNWSDVKNRCEIFVSKRVGSQWSQPERLPDYINTQGVTATHPFVTHQRGREILYFASNREGGLGGMDLWYASRDLGIDNNDFSFPVNLGPVVNTLGDEITPFYDRENQALYFGSNGHVSMGGFDIFQSIGDEVSWSQPANLGMPLNSSADDYFYILNPSRNGGFFTSNRVDAGSKITTSHEDIFEFSEGGRRVVLKGNVYDRTTGDPIGAITVRLFEVGPGGESELRSQSFNDGRYSFDILPNRQFRVEISAYGYQPGSYRVNANDENTYSYGQPIFLEKEGQASDIPEPPVVDNGNDPYPGNINPGRTQPLEPDEPVSSYPPTGPATSNSMAPVAPYRTRSQNPNDNYEYETTAPRHNGTYYKVQIAAVGNFDSARFGNIADLGTIQTEFIIERNLNRVMLADFFSLPDARAVLSKVKARGYSGAYLIEYINGERYGRVR</sequence>
<dbReference type="OrthoDB" id="1488841at2"/>
<name>A0A098SBE2_9BACT</name>
<protein>
    <submittedName>
        <fullName evidence="2">Uncharacterized protein</fullName>
    </submittedName>
</protein>
<dbReference type="RefSeq" id="WP_044216747.1">
    <property type="nucleotide sequence ID" value="NZ_JBKAGJ010000050.1"/>
</dbReference>
<dbReference type="Pfam" id="PF13620">
    <property type="entry name" value="CarboxypepD_reg"/>
    <property type="match status" value="1"/>
</dbReference>
<dbReference type="InterPro" id="IPR011990">
    <property type="entry name" value="TPR-like_helical_dom_sf"/>
</dbReference>
<gene>
    <name evidence="2" type="ORF">IX84_04160</name>
</gene>
<dbReference type="AlphaFoldDB" id="A0A098SBE2"/>
<evidence type="ECO:0000313" key="3">
    <source>
        <dbReference type="Proteomes" id="UP000029736"/>
    </source>
</evidence>
<dbReference type="Proteomes" id="UP000029736">
    <property type="component" value="Unassembled WGS sequence"/>
</dbReference>
<dbReference type="EMBL" id="JPOS01000012">
    <property type="protein sequence ID" value="KGE88988.1"/>
    <property type="molecule type" value="Genomic_DNA"/>
</dbReference>
<organism evidence="2 3">
    <name type="scientific">Phaeodactylibacter xiamenensis</name>
    <dbReference type="NCBI Taxonomy" id="1524460"/>
    <lineage>
        <taxon>Bacteria</taxon>
        <taxon>Pseudomonadati</taxon>
        <taxon>Bacteroidota</taxon>
        <taxon>Saprospiria</taxon>
        <taxon>Saprospirales</taxon>
        <taxon>Haliscomenobacteraceae</taxon>
        <taxon>Phaeodactylibacter</taxon>
    </lineage>
</organism>
<accession>A0A098SBE2</accession>
<proteinExistence type="predicted"/>
<dbReference type="InterPro" id="IPR036278">
    <property type="entry name" value="Sialidase_sf"/>
</dbReference>
<evidence type="ECO:0000256" key="1">
    <source>
        <dbReference type="SAM" id="MobiDB-lite"/>
    </source>
</evidence>
<keyword evidence="3" id="KW-1185">Reference proteome</keyword>
<dbReference type="STRING" id="1524460.IX84_04160"/>
<dbReference type="SUPFAM" id="SSF49464">
    <property type="entry name" value="Carboxypeptidase regulatory domain-like"/>
    <property type="match status" value="1"/>
</dbReference>
<dbReference type="Gene3D" id="1.25.40.10">
    <property type="entry name" value="Tetratricopeptide repeat domain"/>
    <property type="match status" value="1"/>
</dbReference>
<comment type="caution">
    <text evidence="2">The sequence shown here is derived from an EMBL/GenBank/DDBJ whole genome shotgun (WGS) entry which is preliminary data.</text>
</comment>
<evidence type="ECO:0000313" key="2">
    <source>
        <dbReference type="EMBL" id="KGE88988.1"/>
    </source>
</evidence>
<dbReference type="SUPFAM" id="SSF48452">
    <property type="entry name" value="TPR-like"/>
    <property type="match status" value="1"/>
</dbReference>
<reference evidence="2 3" key="1">
    <citation type="journal article" date="2014" name="Int. J. Syst. Evol. Microbiol.">
        <title>Phaeodactylibacter xiamenensis gen. nov., sp. nov., a member of the family Saprospiraceae isolated from the marine alga Phaeodactylum tricornutum.</title>
        <authorList>
            <person name="Chen Z.Jr."/>
            <person name="Lei X."/>
            <person name="Lai Q."/>
            <person name="Li Y."/>
            <person name="Zhang B."/>
            <person name="Zhang J."/>
            <person name="Zhang H."/>
            <person name="Yang L."/>
            <person name="Zheng W."/>
            <person name="Tian Y."/>
            <person name="Yu Z."/>
            <person name="Xu H.Jr."/>
            <person name="Zheng T."/>
        </authorList>
    </citation>
    <scope>NUCLEOTIDE SEQUENCE [LARGE SCALE GENOMIC DNA]</scope>
    <source>
        <strain evidence="2 3">KD52</strain>
    </source>
</reference>
<feature type="region of interest" description="Disordered" evidence="1">
    <location>
        <begin position="524"/>
        <end position="589"/>
    </location>
</feature>
<dbReference type="Gene3D" id="2.60.40.1120">
    <property type="entry name" value="Carboxypeptidase-like, regulatory domain"/>
    <property type="match status" value="1"/>
</dbReference>